<organism evidence="7 8">
    <name type="scientific">Brevibacterium ravenspurgense</name>
    <dbReference type="NCBI Taxonomy" id="479117"/>
    <lineage>
        <taxon>Bacteria</taxon>
        <taxon>Bacillati</taxon>
        <taxon>Actinomycetota</taxon>
        <taxon>Actinomycetes</taxon>
        <taxon>Micrococcales</taxon>
        <taxon>Brevibacteriaceae</taxon>
        <taxon>Brevibacterium</taxon>
    </lineage>
</organism>
<evidence type="ECO:0000256" key="3">
    <source>
        <dbReference type="ARBA" id="ARBA00022989"/>
    </source>
</evidence>
<dbReference type="Pfam" id="PF13515">
    <property type="entry name" value="FUSC_2"/>
    <property type="match status" value="1"/>
</dbReference>
<evidence type="ECO:0000256" key="5">
    <source>
        <dbReference type="SAM" id="Phobius"/>
    </source>
</evidence>
<evidence type="ECO:0000259" key="6">
    <source>
        <dbReference type="Pfam" id="PF13515"/>
    </source>
</evidence>
<feature type="transmembrane region" description="Helical" evidence="5">
    <location>
        <begin position="154"/>
        <end position="172"/>
    </location>
</feature>
<keyword evidence="2 5" id="KW-0812">Transmembrane</keyword>
<feature type="transmembrane region" description="Helical" evidence="5">
    <location>
        <begin position="83"/>
        <end position="102"/>
    </location>
</feature>
<evidence type="ECO:0000256" key="4">
    <source>
        <dbReference type="ARBA" id="ARBA00023136"/>
    </source>
</evidence>
<dbReference type="AlphaFoldDB" id="A0A150HAU7"/>
<gene>
    <name evidence="7" type="ORF">Bravens_00518</name>
</gene>
<dbReference type="RefSeq" id="WP_244878100.1">
    <property type="nucleotide sequence ID" value="NZ_LQQC01000006.1"/>
</dbReference>
<accession>A0A150HAU7</accession>
<comment type="caution">
    <text evidence="7">The sequence shown here is derived from an EMBL/GenBank/DDBJ whole genome shotgun (WGS) entry which is preliminary data.</text>
</comment>
<dbReference type="InterPro" id="IPR049453">
    <property type="entry name" value="Memb_transporter_dom"/>
</dbReference>
<proteinExistence type="predicted"/>
<protein>
    <recommendedName>
        <fullName evidence="6">Integral membrane bound transporter domain-containing protein</fullName>
    </recommendedName>
</protein>
<dbReference type="EMBL" id="LQQC01000006">
    <property type="protein sequence ID" value="KXZ59135.1"/>
    <property type="molecule type" value="Genomic_DNA"/>
</dbReference>
<keyword evidence="8" id="KW-1185">Reference proteome</keyword>
<name>A0A150HAU7_9MICO</name>
<keyword evidence="4 5" id="KW-0472">Membrane</keyword>
<feature type="transmembrane region" description="Helical" evidence="5">
    <location>
        <begin position="35"/>
        <end position="53"/>
    </location>
</feature>
<keyword evidence="3 5" id="KW-1133">Transmembrane helix</keyword>
<evidence type="ECO:0000313" key="8">
    <source>
        <dbReference type="Proteomes" id="UP000243589"/>
    </source>
</evidence>
<reference evidence="7 8" key="1">
    <citation type="submission" date="2016-01" db="EMBL/GenBank/DDBJ databases">
        <title>Use of Whole Genome Sequencing to ascertain that Brevibacterium massiliense (Roux, Raoult 2009) is a later heterotypic synonym of Brevibacterium ravenspurgense (Mages 2008).</title>
        <authorList>
            <person name="Bernier A.-M."/>
            <person name="Burdz T."/>
            <person name="Huynh C."/>
            <person name="Pachecho A.L."/>
            <person name="Wiebe D."/>
            <person name="Bonner C."/>
            <person name="Bernard K."/>
        </authorList>
    </citation>
    <scope>NUCLEOTIDE SEQUENCE [LARGE SCALE GENOMIC DNA]</scope>
    <source>
        <strain evidence="7 8">CCUG56047</strain>
    </source>
</reference>
<evidence type="ECO:0000256" key="1">
    <source>
        <dbReference type="ARBA" id="ARBA00004141"/>
    </source>
</evidence>
<feature type="domain" description="Integral membrane bound transporter" evidence="6">
    <location>
        <begin position="48"/>
        <end position="167"/>
    </location>
</feature>
<dbReference type="Proteomes" id="UP000243589">
    <property type="component" value="Unassembled WGS sequence"/>
</dbReference>
<comment type="subcellular location">
    <subcellularLocation>
        <location evidence="1">Membrane</location>
        <topology evidence="1">Multi-pass membrane protein</topology>
    </subcellularLocation>
</comment>
<evidence type="ECO:0000256" key="2">
    <source>
        <dbReference type="ARBA" id="ARBA00022692"/>
    </source>
</evidence>
<sequence length="375" mass="40464">MSTVKQPSRARRLGSYVGLRARLGLRRIKANFSQYLQVVIGAVVAYSFCLLVLGHQYPFLAAVAATVGTGVVTDRRLRRATEFGIGAIFGVLAGEVVLSLFGTGIWQMALVMFCGILVGALINSGPLFITQIGVQSIYVVTVPPALNAYPFDRTVDAAVGASVAILMSLIVPHDARKAPRDRAASLLDEISEILQAISRSIRTADTGAAQRALERARDTQSFVDQWHSSVNVSKEATRINARSRRYAAEVNRLARAAEYADRSMRMVRIVARRSVTLTQTGEARSEISGLIDALAEGSSMLGIALRRGTSRVPAEEYLSSVAARLDVKAPFVEDRLDETIILMLRPLAHDLMCAAGLTEAAADDILPGLPELGEN</sequence>
<feature type="transmembrane region" description="Helical" evidence="5">
    <location>
        <begin position="109"/>
        <end position="134"/>
    </location>
</feature>
<evidence type="ECO:0000313" key="7">
    <source>
        <dbReference type="EMBL" id="KXZ59135.1"/>
    </source>
</evidence>
<dbReference type="GO" id="GO:0016020">
    <property type="term" value="C:membrane"/>
    <property type="evidence" value="ECO:0007669"/>
    <property type="project" value="UniProtKB-SubCell"/>
</dbReference>
<dbReference type="PATRIC" id="fig|479117.4.peg.519"/>